<comment type="caution">
    <text evidence="2">The sequence shown here is derived from an EMBL/GenBank/DDBJ whole genome shotgun (WGS) entry which is preliminary data.</text>
</comment>
<reference evidence="2 3" key="1">
    <citation type="submission" date="2019-04" db="EMBL/GenBank/DDBJ databases">
        <title>Sphingobacterium olei sp. nov., isolated from oil-contaminated soil.</title>
        <authorList>
            <person name="Liu B."/>
        </authorList>
    </citation>
    <scope>NUCLEOTIDE SEQUENCE [LARGE SCALE GENOMIC DNA]</scope>
    <source>
        <strain evidence="2 3">Y3L14</strain>
    </source>
</reference>
<dbReference type="OrthoDB" id="657976at2"/>
<evidence type="ECO:0000313" key="2">
    <source>
        <dbReference type="EMBL" id="TJY66440.1"/>
    </source>
</evidence>
<keyword evidence="3" id="KW-1185">Reference proteome</keyword>
<gene>
    <name evidence="2" type="ORF">FAZ19_05830</name>
</gene>
<accession>A0A4U0H458</accession>
<evidence type="ECO:0000313" key="3">
    <source>
        <dbReference type="Proteomes" id="UP000309872"/>
    </source>
</evidence>
<feature type="chain" id="PRO_5020694087" description="Peptidase S74 domain-containing protein" evidence="1">
    <location>
        <begin position="21"/>
        <end position="302"/>
    </location>
</feature>
<evidence type="ECO:0008006" key="4">
    <source>
        <dbReference type="Google" id="ProtNLM"/>
    </source>
</evidence>
<organism evidence="2 3">
    <name type="scientific">Sphingobacterium alkalisoli</name>
    <dbReference type="NCBI Taxonomy" id="1874115"/>
    <lineage>
        <taxon>Bacteria</taxon>
        <taxon>Pseudomonadati</taxon>
        <taxon>Bacteroidota</taxon>
        <taxon>Sphingobacteriia</taxon>
        <taxon>Sphingobacteriales</taxon>
        <taxon>Sphingobacteriaceae</taxon>
        <taxon>Sphingobacterium</taxon>
    </lineage>
</organism>
<evidence type="ECO:0000256" key="1">
    <source>
        <dbReference type="SAM" id="SignalP"/>
    </source>
</evidence>
<dbReference type="EMBL" id="SUKA01000002">
    <property type="protein sequence ID" value="TJY66440.1"/>
    <property type="molecule type" value="Genomic_DNA"/>
</dbReference>
<proteinExistence type="predicted"/>
<dbReference type="AlphaFoldDB" id="A0A4U0H458"/>
<sequence>MKLNIVLLFFGLALVTKAHAQSSADYLVTSVTFPSDYQVGDYIEFAKATPIAVGASGHYEISIAYTRGNIAAAATHIASSKHSNPNRWLEAGRINNNVYTANGVNFTVDHNTSTRAFRIRAINTLGINTNLKVDIKIRSINFNTSFSTYNITGTETQSVNLLPMTFDWDLIVGNTSIDGSGKLAIKVISNGNVGIGTATPTEKLSVKGNIRAQEIKVETANWPDYVFEPEYKKISLDSLEQFISTHKHLPNIQPAKEVIDNGIALGELNKILVEKIEELTLYLIDQHKQIKALQEEVNGLKK</sequence>
<dbReference type="Proteomes" id="UP000309872">
    <property type="component" value="Unassembled WGS sequence"/>
</dbReference>
<keyword evidence="1" id="KW-0732">Signal</keyword>
<protein>
    <recommendedName>
        <fullName evidence="4">Peptidase S74 domain-containing protein</fullName>
    </recommendedName>
</protein>
<dbReference type="RefSeq" id="WP_136819791.1">
    <property type="nucleotide sequence ID" value="NZ_BMJX01000002.1"/>
</dbReference>
<name>A0A4U0H458_9SPHI</name>
<feature type="signal peptide" evidence="1">
    <location>
        <begin position="1"/>
        <end position="20"/>
    </location>
</feature>